<reference evidence="2" key="1">
    <citation type="journal article" date="2011" name="MBio">
        <title>Novel metabolic attributes of the genus Cyanothece, comprising a group of unicellular nitrogen-fixing Cyanobacteria.</title>
        <authorList>
            <person name="Bandyopadhyay A."/>
            <person name="Elvitigala T."/>
            <person name="Welsh E."/>
            <person name="Stockel J."/>
            <person name="Liberton M."/>
            <person name="Min H."/>
            <person name="Sherman L.A."/>
            <person name="Pakrasi H.B."/>
        </authorList>
    </citation>
    <scope>NUCLEOTIDE SEQUENCE [LARGE SCALE GENOMIC DNA]</scope>
    <source>
        <strain evidence="2">PCC 7822</strain>
        <plasmid evidence="2">Cy782202</plasmid>
    </source>
</reference>
<name>E0UMC6_GLOV7</name>
<gene>
    <name evidence="1" type="ordered locus">Cyan7822_6310</name>
</gene>
<organism evidence="1 2">
    <name type="scientific">Gloeothece verrucosa (strain PCC 7822)</name>
    <name type="common">Cyanothece sp. (strain PCC 7822)</name>
    <dbReference type="NCBI Taxonomy" id="497965"/>
    <lineage>
        <taxon>Bacteria</taxon>
        <taxon>Bacillati</taxon>
        <taxon>Cyanobacteriota</taxon>
        <taxon>Cyanophyceae</taxon>
        <taxon>Oscillatoriophycideae</taxon>
        <taxon>Chroococcales</taxon>
        <taxon>Aphanothecaceae</taxon>
        <taxon>Gloeothece</taxon>
        <taxon>Gloeothece verrucosa</taxon>
    </lineage>
</organism>
<dbReference type="KEGG" id="cyj:Cyan7822_6310"/>
<evidence type="ECO:0000313" key="2">
    <source>
        <dbReference type="Proteomes" id="UP000008206"/>
    </source>
</evidence>
<accession>E0UMC6</accession>
<dbReference type="RefSeq" id="WP_013334854.1">
    <property type="nucleotide sequence ID" value="NC_014534.1"/>
</dbReference>
<dbReference type="HOGENOM" id="CLU_176984_0_0_3"/>
<proteinExistence type="predicted"/>
<dbReference type="Proteomes" id="UP000008206">
    <property type="component" value="Plasmid Cy782202"/>
</dbReference>
<dbReference type="OrthoDB" id="514289at2"/>
<protein>
    <recommendedName>
        <fullName evidence="3">DUF5678 domain-containing protein</fullName>
    </recommendedName>
</protein>
<dbReference type="EMBL" id="CP002200">
    <property type="protein sequence ID" value="ADN18106.1"/>
    <property type="molecule type" value="Genomic_DNA"/>
</dbReference>
<keyword evidence="1" id="KW-0614">Plasmid</keyword>
<sequence length="105" mass="12408">MTRDKSTPTVRRGRIFPEIQWTEPQKAQKRAEREEFYQRCQPIFARIQPELIKTHYNWYVAIEPDSGEYFLAQDDLVVAQIAHQKYPNAKLHVFRINETGVCGTL</sequence>
<dbReference type="AlphaFoldDB" id="E0UMC6"/>
<evidence type="ECO:0008006" key="3">
    <source>
        <dbReference type="Google" id="ProtNLM"/>
    </source>
</evidence>
<geneLocation type="plasmid" evidence="1 2">
    <name>Cy782202</name>
</geneLocation>
<evidence type="ECO:0000313" key="1">
    <source>
        <dbReference type="EMBL" id="ADN18106.1"/>
    </source>
</evidence>
<keyword evidence="2" id="KW-1185">Reference proteome</keyword>